<gene>
    <name evidence="2" type="ORF">LA55_1402</name>
</gene>
<dbReference type="OrthoDB" id="9801469at2"/>
<dbReference type="Pfam" id="PF01722">
    <property type="entry name" value="BolA"/>
    <property type="match status" value="1"/>
</dbReference>
<dbReference type="Proteomes" id="UP000031830">
    <property type="component" value="Chromosome"/>
</dbReference>
<comment type="similarity">
    <text evidence="1">Belongs to the BolA/IbaG family.</text>
</comment>
<reference evidence="2 3" key="1">
    <citation type="journal article" date="2015" name="Genome Announc.">
        <title>Genome sequencing of 18 francisella strains to aid in assay development and testing.</title>
        <authorList>
            <person name="Johnson S.L."/>
            <person name="Daligault H.E."/>
            <person name="Davenport K.W."/>
            <person name="Coyne S.R."/>
            <person name="Frey K.G."/>
            <person name="Koroleva G.I."/>
            <person name="Broomall S.M."/>
            <person name="Bishop-Lilly K.A."/>
            <person name="Bruce D.C."/>
            <person name="Chertkov O."/>
            <person name="Freitas T."/>
            <person name="Jaissle J."/>
            <person name="Ladner J.T."/>
            <person name="Rosenzweig C.N."/>
            <person name="Gibbons H.S."/>
            <person name="Palacios G.F."/>
            <person name="Redden C.L."/>
            <person name="Xu Y."/>
            <person name="Minogue T.D."/>
            <person name="Chain P.S."/>
        </authorList>
    </citation>
    <scope>NUCLEOTIDE SEQUENCE [LARGE SCALE GENOMIC DNA]</scope>
    <source>
        <strain evidence="2 3">GA01-2794</strain>
    </source>
</reference>
<name>A0A0B6D2V1_9GAMM</name>
<dbReference type="Gene3D" id="3.30.300.90">
    <property type="entry name" value="BolA-like"/>
    <property type="match status" value="1"/>
</dbReference>
<dbReference type="SUPFAM" id="SSF82657">
    <property type="entry name" value="BolA-like"/>
    <property type="match status" value="1"/>
</dbReference>
<evidence type="ECO:0000313" key="3">
    <source>
        <dbReference type="Proteomes" id="UP000031830"/>
    </source>
</evidence>
<dbReference type="RefSeq" id="WP_044526506.1">
    <property type="nucleotide sequence ID" value="NZ_CP009440.1"/>
</dbReference>
<dbReference type="InterPro" id="IPR036065">
    <property type="entry name" value="BolA-like_sf"/>
</dbReference>
<dbReference type="AlphaFoldDB" id="A0A0B6D2V1"/>
<protein>
    <submittedName>
        <fullName evidence="2">BolA-like family protein</fullName>
    </submittedName>
</protein>
<dbReference type="PIRSF" id="PIRSF003113">
    <property type="entry name" value="BolA"/>
    <property type="match status" value="1"/>
</dbReference>
<organism evidence="2 3">
    <name type="scientific">Francisella philomiragia</name>
    <dbReference type="NCBI Taxonomy" id="28110"/>
    <lineage>
        <taxon>Bacteria</taxon>
        <taxon>Pseudomonadati</taxon>
        <taxon>Pseudomonadota</taxon>
        <taxon>Gammaproteobacteria</taxon>
        <taxon>Thiotrichales</taxon>
        <taxon>Francisellaceae</taxon>
        <taxon>Francisella</taxon>
    </lineage>
</organism>
<accession>A0A0B6D2V1</accession>
<dbReference type="InterPro" id="IPR002634">
    <property type="entry name" value="BolA"/>
</dbReference>
<dbReference type="STRING" id="28110.KU46_1868"/>
<evidence type="ECO:0000313" key="2">
    <source>
        <dbReference type="EMBL" id="AJI53206.1"/>
    </source>
</evidence>
<dbReference type="EMBL" id="CP009440">
    <property type="protein sequence ID" value="AJI53206.1"/>
    <property type="molecule type" value="Genomic_DNA"/>
</dbReference>
<dbReference type="KEGG" id="fpz:LA55_1402"/>
<evidence type="ECO:0000256" key="1">
    <source>
        <dbReference type="RuleBase" id="RU003860"/>
    </source>
</evidence>
<sequence length="88" mass="10067">MDSTTVANEIKNKILSELDPLATIEIIDETHKHAKHRGFIEGKYHYVINISSKKLSDMAKIKAHKEIFRCTQSLMPQIHALSIKIKPE</sequence>
<proteinExistence type="inferred from homology"/>